<comment type="caution">
    <text evidence="1">The sequence shown here is derived from an EMBL/GenBank/DDBJ whole genome shotgun (WGS) entry which is preliminary data.</text>
</comment>
<name>V8P9Q0_OPHHA</name>
<organism evidence="1 2">
    <name type="scientific">Ophiophagus hannah</name>
    <name type="common">King cobra</name>
    <name type="synonym">Naja hannah</name>
    <dbReference type="NCBI Taxonomy" id="8665"/>
    <lineage>
        <taxon>Eukaryota</taxon>
        <taxon>Metazoa</taxon>
        <taxon>Chordata</taxon>
        <taxon>Craniata</taxon>
        <taxon>Vertebrata</taxon>
        <taxon>Euteleostomi</taxon>
        <taxon>Lepidosauria</taxon>
        <taxon>Squamata</taxon>
        <taxon>Bifurcata</taxon>
        <taxon>Unidentata</taxon>
        <taxon>Episquamata</taxon>
        <taxon>Toxicofera</taxon>
        <taxon>Serpentes</taxon>
        <taxon>Colubroidea</taxon>
        <taxon>Elapidae</taxon>
        <taxon>Elapinae</taxon>
        <taxon>Ophiophagus</taxon>
    </lineage>
</organism>
<evidence type="ECO:0000313" key="2">
    <source>
        <dbReference type="Proteomes" id="UP000018936"/>
    </source>
</evidence>
<reference evidence="1 2" key="1">
    <citation type="journal article" date="2013" name="Proc. Natl. Acad. Sci. U.S.A.">
        <title>The king cobra genome reveals dynamic gene evolution and adaptation in the snake venom system.</title>
        <authorList>
            <person name="Vonk F.J."/>
            <person name="Casewell N.R."/>
            <person name="Henkel C.V."/>
            <person name="Heimberg A.M."/>
            <person name="Jansen H.J."/>
            <person name="McCleary R.J."/>
            <person name="Kerkkamp H.M."/>
            <person name="Vos R.A."/>
            <person name="Guerreiro I."/>
            <person name="Calvete J.J."/>
            <person name="Wuster W."/>
            <person name="Woods A.E."/>
            <person name="Logan J.M."/>
            <person name="Harrison R.A."/>
            <person name="Castoe T.A."/>
            <person name="de Koning A.P."/>
            <person name="Pollock D.D."/>
            <person name="Yandell M."/>
            <person name="Calderon D."/>
            <person name="Renjifo C."/>
            <person name="Currier R.B."/>
            <person name="Salgado D."/>
            <person name="Pla D."/>
            <person name="Sanz L."/>
            <person name="Hyder A.S."/>
            <person name="Ribeiro J.M."/>
            <person name="Arntzen J.W."/>
            <person name="van den Thillart G.E."/>
            <person name="Boetzer M."/>
            <person name="Pirovano W."/>
            <person name="Dirks R.P."/>
            <person name="Spaink H.P."/>
            <person name="Duboule D."/>
            <person name="McGlinn E."/>
            <person name="Kini R.M."/>
            <person name="Richardson M.K."/>
        </authorList>
    </citation>
    <scope>NUCLEOTIDE SEQUENCE</scope>
    <source>
        <tissue evidence="1">Blood</tissue>
    </source>
</reference>
<keyword evidence="2" id="KW-1185">Reference proteome</keyword>
<dbReference type="Proteomes" id="UP000018936">
    <property type="component" value="Unassembled WGS sequence"/>
</dbReference>
<dbReference type="AlphaFoldDB" id="V8P9Q0"/>
<evidence type="ECO:0000313" key="1">
    <source>
        <dbReference type="EMBL" id="ETE70701.1"/>
    </source>
</evidence>
<protein>
    <submittedName>
        <fullName evidence="1">Uncharacterized protein</fullName>
    </submittedName>
</protein>
<dbReference type="EMBL" id="AZIM01000495">
    <property type="protein sequence ID" value="ETE70701.1"/>
    <property type="molecule type" value="Genomic_DNA"/>
</dbReference>
<gene>
    <name evidence="1" type="ORF">L345_03486</name>
</gene>
<accession>V8P9Q0</accession>
<sequence>MDISEIGQIFSCSLPPYPRKSISVPIVTTALVLHSNLESLSSSDCKVTFLCHPGYQSLIFPEVKTQSIFDIAPSLIFKEKGNASGD</sequence>
<proteinExistence type="predicted"/>